<feature type="compositionally biased region" description="Basic and acidic residues" evidence="1">
    <location>
        <begin position="198"/>
        <end position="215"/>
    </location>
</feature>
<gene>
    <name evidence="2" type="ORF">AGLY_012123</name>
</gene>
<dbReference type="AlphaFoldDB" id="A0A6G0TA37"/>
<dbReference type="Proteomes" id="UP000475862">
    <property type="component" value="Unassembled WGS sequence"/>
</dbReference>
<feature type="region of interest" description="Disordered" evidence="1">
    <location>
        <begin position="108"/>
        <end position="138"/>
    </location>
</feature>
<reference evidence="2 3" key="1">
    <citation type="submission" date="2019-08" db="EMBL/GenBank/DDBJ databases">
        <title>The genome of the soybean aphid Biotype 1, its phylome, world population structure and adaptation to the North American continent.</title>
        <authorList>
            <person name="Giordano R."/>
            <person name="Donthu R.K."/>
            <person name="Hernandez A.G."/>
            <person name="Wright C.L."/>
            <person name="Zimin A.V."/>
        </authorList>
    </citation>
    <scope>NUCLEOTIDE SEQUENCE [LARGE SCALE GENOMIC DNA]</scope>
    <source>
        <tissue evidence="2">Whole aphids</tissue>
    </source>
</reference>
<accession>A0A6G0TA37</accession>
<evidence type="ECO:0000256" key="1">
    <source>
        <dbReference type="SAM" id="MobiDB-lite"/>
    </source>
</evidence>
<dbReference type="EMBL" id="VYZN01000048">
    <property type="protein sequence ID" value="KAE9528552.1"/>
    <property type="molecule type" value="Genomic_DNA"/>
</dbReference>
<keyword evidence="3" id="KW-1185">Reference proteome</keyword>
<comment type="caution">
    <text evidence="2">The sequence shown here is derived from an EMBL/GenBank/DDBJ whole genome shotgun (WGS) entry which is preliminary data.</text>
</comment>
<evidence type="ECO:0000313" key="2">
    <source>
        <dbReference type="EMBL" id="KAE9528552.1"/>
    </source>
</evidence>
<protein>
    <submittedName>
        <fullName evidence="2">Uncharacterized protein</fullName>
    </submittedName>
</protein>
<proteinExistence type="predicted"/>
<evidence type="ECO:0000313" key="3">
    <source>
        <dbReference type="Proteomes" id="UP000475862"/>
    </source>
</evidence>
<feature type="region of interest" description="Disordered" evidence="1">
    <location>
        <begin position="27"/>
        <end position="56"/>
    </location>
</feature>
<name>A0A6G0TA37_APHGL</name>
<organism evidence="2 3">
    <name type="scientific">Aphis glycines</name>
    <name type="common">Soybean aphid</name>
    <dbReference type="NCBI Taxonomy" id="307491"/>
    <lineage>
        <taxon>Eukaryota</taxon>
        <taxon>Metazoa</taxon>
        <taxon>Ecdysozoa</taxon>
        <taxon>Arthropoda</taxon>
        <taxon>Hexapoda</taxon>
        <taxon>Insecta</taxon>
        <taxon>Pterygota</taxon>
        <taxon>Neoptera</taxon>
        <taxon>Paraneoptera</taxon>
        <taxon>Hemiptera</taxon>
        <taxon>Sternorrhyncha</taxon>
        <taxon>Aphidomorpha</taxon>
        <taxon>Aphidoidea</taxon>
        <taxon>Aphididae</taxon>
        <taxon>Aphidini</taxon>
        <taxon>Aphis</taxon>
        <taxon>Aphis</taxon>
    </lineage>
</organism>
<feature type="compositionally biased region" description="Polar residues" evidence="1">
    <location>
        <begin position="126"/>
        <end position="138"/>
    </location>
</feature>
<sequence>MTLNPTTVDSMCVMPDSFCLGNTSKNTTNASEPAASPCEETSTMSGDRSAVAGKQHWESAMPAATPTGVTTANSAEHATTAVFRAPDQASSWPRQYATISLFAASAANARHTPPGPGGRIPAENPRNVSCDDSASTATNRLQWNDPGRRLAGDVRGSAVAAAHLPVHRLVDGERREEPDAEYQVAEVVGVGQPAGRLEPAHRLPDVRLQVDERGE</sequence>
<feature type="region of interest" description="Disordered" evidence="1">
    <location>
        <begin position="193"/>
        <end position="215"/>
    </location>
</feature>